<dbReference type="Pfam" id="PF03372">
    <property type="entry name" value="Exo_endo_phos"/>
    <property type="match status" value="1"/>
</dbReference>
<dbReference type="Proteomes" id="UP000626109">
    <property type="component" value="Unassembled WGS sequence"/>
</dbReference>
<dbReference type="InterPro" id="IPR005135">
    <property type="entry name" value="Endo/exonuclease/phosphatase"/>
</dbReference>
<comment type="caution">
    <text evidence="5">The sequence shown here is derived from an EMBL/GenBank/DDBJ whole genome shotgun (WGS) entry which is preliminary data.</text>
</comment>
<feature type="region of interest" description="Disordered" evidence="3">
    <location>
        <begin position="351"/>
        <end position="378"/>
    </location>
</feature>
<feature type="region of interest" description="Disordered" evidence="3">
    <location>
        <begin position="419"/>
        <end position="448"/>
    </location>
</feature>
<feature type="domain" description="Endonuclease/exonuclease/phosphatase" evidence="4">
    <location>
        <begin position="105"/>
        <end position="338"/>
    </location>
</feature>
<dbReference type="PANTHER" id="PTHR12121:SF45">
    <property type="entry name" value="NOCTURNIN"/>
    <property type="match status" value="1"/>
</dbReference>
<dbReference type="Gene3D" id="3.60.10.10">
    <property type="entry name" value="Endonuclease/exonuclease/phosphatase"/>
    <property type="match status" value="1"/>
</dbReference>
<reference evidence="5" key="1">
    <citation type="submission" date="2021-02" db="EMBL/GenBank/DDBJ databases">
        <authorList>
            <person name="Dougan E. K."/>
            <person name="Rhodes N."/>
            <person name="Thang M."/>
            <person name="Chan C."/>
        </authorList>
    </citation>
    <scope>NUCLEOTIDE SEQUENCE</scope>
</reference>
<accession>A0A813J037</accession>
<dbReference type="SUPFAM" id="SSF56219">
    <property type="entry name" value="DNase I-like"/>
    <property type="match status" value="1"/>
</dbReference>
<protein>
    <recommendedName>
        <fullName evidence="4">Endonuclease/exonuclease/phosphatase domain-containing protein</fullName>
    </recommendedName>
</protein>
<name>A0A813J037_POLGL</name>
<evidence type="ECO:0000313" key="5">
    <source>
        <dbReference type="EMBL" id="CAE8662936.1"/>
    </source>
</evidence>
<organism evidence="5 6">
    <name type="scientific">Polarella glacialis</name>
    <name type="common">Dinoflagellate</name>
    <dbReference type="NCBI Taxonomy" id="89957"/>
    <lineage>
        <taxon>Eukaryota</taxon>
        <taxon>Sar</taxon>
        <taxon>Alveolata</taxon>
        <taxon>Dinophyceae</taxon>
        <taxon>Suessiales</taxon>
        <taxon>Suessiaceae</taxon>
        <taxon>Polarella</taxon>
    </lineage>
</organism>
<sequence>MPNPPGKARNGSGSTFTREWLGDAEVPAGAIQFRAVSFNLLADGLAHGTPAGTQLPAPPARSDWKAPLVPSGIAFVTTAQSASEQPKSFRCPEPHLAWHRRWPKLQEEILSHGADVLGLQELDFTGDQNHADAILRDLEGEGYAFAVARKKGRACDGVAILWRRERLEAVGQPQIWKLSSNVHVAIAQKLRLDGGPEFLAVATHLKAGESVAAETERLSQAEGLLCEIRRRLLPTLVLADLNSNCRPLYGWEGQALPPRVYEHLRAAGFRSAYHAVAGEEPAFTCWGGWQGFDVAGVFDYVLCLGQRLVPVRVLSLPPAEEVLKFRDRLPNESYPSDHLAMVADIILSPAPKATSASTGPAPQNGMARRNGAVSSQRAVPNGVARENGISSAPGEEAVQECAFWRRLLDTLRLRCPCRFRPSQENGGNGAARAVKRGPDSGGKGRRRR</sequence>
<gene>
    <name evidence="5" type="ORF">PGLA2088_LOCUS15099</name>
</gene>
<evidence type="ECO:0000256" key="2">
    <source>
        <dbReference type="ARBA" id="ARBA00022801"/>
    </source>
</evidence>
<dbReference type="AlphaFoldDB" id="A0A813J037"/>
<dbReference type="InterPro" id="IPR050410">
    <property type="entry name" value="CCR4/nocturin_mRNA_transcr"/>
</dbReference>
<keyword evidence="2" id="KW-0378">Hydrolase</keyword>
<dbReference type="InterPro" id="IPR036691">
    <property type="entry name" value="Endo/exonu/phosph_ase_sf"/>
</dbReference>
<proteinExistence type="inferred from homology"/>
<dbReference type="EMBL" id="CAJNNW010018463">
    <property type="protein sequence ID" value="CAE8662936.1"/>
    <property type="molecule type" value="Genomic_DNA"/>
</dbReference>
<comment type="similarity">
    <text evidence="1">Belongs to the CCR4/nocturin family.</text>
</comment>
<evidence type="ECO:0000256" key="1">
    <source>
        <dbReference type="ARBA" id="ARBA00010774"/>
    </source>
</evidence>
<evidence type="ECO:0000313" key="6">
    <source>
        <dbReference type="Proteomes" id="UP000626109"/>
    </source>
</evidence>
<dbReference type="GO" id="GO:0006139">
    <property type="term" value="P:nucleobase-containing compound metabolic process"/>
    <property type="evidence" value="ECO:0007669"/>
    <property type="project" value="UniProtKB-ARBA"/>
</dbReference>
<dbReference type="PANTHER" id="PTHR12121">
    <property type="entry name" value="CARBON CATABOLITE REPRESSOR PROTEIN 4"/>
    <property type="match status" value="1"/>
</dbReference>
<evidence type="ECO:0000259" key="4">
    <source>
        <dbReference type="Pfam" id="PF03372"/>
    </source>
</evidence>
<dbReference type="GO" id="GO:0000175">
    <property type="term" value="F:3'-5'-RNA exonuclease activity"/>
    <property type="evidence" value="ECO:0007669"/>
    <property type="project" value="TreeGrafter"/>
</dbReference>
<evidence type="ECO:0000256" key="3">
    <source>
        <dbReference type="SAM" id="MobiDB-lite"/>
    </source>
</evidence>